<dbReference type="STRING" id="504728.K649_04205"/>
<dbReference type="AlphaFoldDB" id="M9XBW2"/>
<sequence length="143" mass="15585">MEEEIMFKNILLAFDGSVHAQKAAQVAADLARQYRASLCLVHTYDPVPDYLGEPFLQEAISRRTEAADQVVAQARALLGDGPQLEVEVLEGPPAEAILRVAEVRQVDLIVMGTRGLSQLQGLLLGSQSQKVLTHAQCPVLLVR</sequence>
<dbReference type="Gene3D" id="3.40.50.620">
    <property type="entry name" value="HUPs"/>
    <property type="match status" value="1"/>
</dbReference>
<dbReference type="Proteomes" id="UP000013026">
    <property type="component" value="Chromosome"/>
</dbReference>
<dbReference type="PRINTS" id="PR01438">
    <property type="entry name" value="UNVRSLSTRESS"/>
</dbReference>
<feature type="domain" description="UspA" evidence="2">
    <location>
        <begin position="6"/>
        <end position="143"/>
    </location>
</feature>
<evidence type="ECO:0000313" key="4">
    <source>
        <dbReference type="Proteomes" id="UP000013026"/>
    </source>
</evidence>
<organism evidence="3 4">
    <name type="scientific">Meiothermus ruber (strain ATCC 35948 / DSM 1279 / VKM B-1258 / 21)</name>
    <name type="common">Thermus ruber</name>
    <dbReference type="NCBI Taxonomy" id="504728"/>
    <lineage>
        <taxon>Bacteria</taxon>
        <taxon>Thermotogati</taxon>
        <taxon>Deinococcota</taxon>
        <taxon>Deinococci</taxon>
        <taxon>Thermales</taxon>
        <taxon>Thermaceae</taxon>
        <taxon>Meiothermus</taxon>
    </lineage>
</organism>
<dbReference type="SUPFAM" id="SSF52402">
    <property type="entry name" value="Adenine nucleotide alpha hydrolases-like"/>
    <property type="match status" value="1"/>
</dbReference>
<reference evidence="3 4" key="1">
    <citation type="submission" date="2013-04" db="EMBL/GenBank/DDBJ databases">
        <authorList>
            <person name="Chin J."/>
            <person name="Alexander D.H."/>
            <person name="Marks P."/>
            <person name="Korlach J."/>
            <person name="Clum A."/>
            <person name="Copeland A."/>
        </authorList>
    </citation>
    <scope>NUCLEOTIDE SEQUENCE [LARGE SCALE GENOMIC DNA]</scope>
    <source>
        <strain evidence="4">ATCC 35948 / DSM 1279 / VKM B-1258 / 21</strain>
    </source>
</reference>
<dbReference type="PATRIC" id="fig|504728.9.peg.870"/>
<gene>
    <name evidence="3" type="ORF">K649_04205</name>
</gene>
<name>M9XBW2_MEIRD</name>
<dbReference type="InterPro" id="IPR006016">
    <property type="entry name" value="UspA"/>
</dbReference>
<dbReference type="EMBL" id="CP005385">
    <property type="protein sequence ID" value="AGK04143.1"/>
    <property type="molecule type" value="Genomic_DNA"/>
</dbReference>
<dbReference type="PANTHER" id="PTHR46268:SF6">
    <property type="entry name" value="UNIVERSAL STRESS PROTEIN UP12"/>
    <property type="match status" value="1"/>
</dbReference>
<dbReference type="InterPro" id="IPR006015">
    <property type="entry name" value="Universal_stress_UspA"/>
</dbReference>
<dbReference type="eggNOG" id="COG0589">
    <property type="taxonomic scope" value="Bacteria"/>
</dbReference>
<evidence type="ECO:0000259" key="2">
    <source>
        <dbReference type="Pfam" id="PF00582"/>
    </source>
</evidence>
<dbReference type="KEGG" id="mre:K649_04205"/>
<comment type="similarity">
    <text evidence="1">Belongs to the universal stress protein A family.</text>
</comment>
<dbReference type="InterPro" id="IPR014729">
    <property type="entry name" value="Rossmann-like_a/b/a_fold"/>
</dbReference>
<evidence type="ECO:0000313" key="3">
    <source>
        <dbReference type="EMBL" id="AGK04143.1"/>
    </source>
</evidence>
<accession>M9XBW2</accession>
<dbReference type="PANTHER" id="PTHR46268">
    <property type="entry name" value="STRESS RESPONSE PROTEIN NHAX"/>
    <property type="match status" value="1"/>
</dbReference>
<dbReference type="CDD" id="cd00293">
    <property type="entry name" value="USP-like"/>
    <property type="match status" value="1"/>
</dbReference>
<evidence type="ECO:0000256" key="1">
    <source>
        <dbReference type="ARBA" id="ARBA00008791"/>
    </source>
</evidence>
<protein>
    <submittedName>
        <fullName evidence="3">UspA domain-containing protein</fullName>
    </submittedName>
</protein>
<dbReference type="Pfam" id="PF00582">
    <property type="entry name" value="Usp"/>
    <property type="match status" value="1"/>
</dbReference>
<proteinExistence type="inferred from homology"/>